<reference evidence="1" key="1">
    <citation type="journal article" date="2021" name="PeerJ">
        <title>Extensive microbial diversity within the chicken gut microbiome revealed by metagenomics and culture.</title>
        <authorList>
            <person name="Gilroy R."/>
            <person name="Ravi A."/>
            <person name="Getino M."/>
            <person name="Pursley I."/>
            <person name="Horton D.L."/>
            <person name="Alikhan N.F."/>
            <person name="Baker D."/>
            <person name="Gharbi K."/>
            <person name="Hall N."/>
            <person name="Watson M."/>
            <person name="Adriaenssens E.M."/>
            <person name="Foster-Nyarko E."/>
            <person name="Jarju S."/>
            <person name="Secka A."/>
            <person name="Antonio M."/>
            <person name="Oren A."/>
            <person name="Chaudhuri R.R."/>
            <person name="La Ragione R."/>
            <person name="Hildebrand F."/>
            <person name="Pallen M.J."/>
        </authorList>
    </citation>
    <scope>NUCLEOTIDE SEQUENCE</scope>
    <source>
        <strain evidence="1">ChiGjej4B4-7305</strain>
    </source>
</reference>
<evidence type="ECO:0000313" key="1">
    <source>
        <dbReference type="EMBL" id="HIZ34528.1"/>
    </source>
</evidence>
<dbReference type="GO" id="GO:0004658">
    <property type="term" value="F:propionyl-CoA carboxylase activity"/>
    <property type="evidence" value="ECO:0007669"/>
    <property type="project" value="InterPro"/>
</dbReference>
<evidence type="ECO:0000313" key="2">
    <source>
        <dbReference type="Proteomes" id="UP000824037"/>
    </source>
</evidence>
<sequence>MSVASQYTGQGEVPAGLVRVVRGTPDETELAALVAGIVAARADDGAASPEEGLTSVWGDHGRRLGLPARPGGAAWRWSARAY</sequence>
<dbReference type="GO" id="GO:0003989">
    <property type="term" value="F:acetyl-CoA carboxylase activity"/>
    <property type="evidence" value="ECO:0007669"/>
    <property type="project" value="InterPro"/>
</dbReference>
<accession>A0A9D2EB19</accession>
<dbReference type="EMBL" id="DXBY01000041">
    <property type="protein sequence ID" value="HIZ34528.1"/>
    <property type="molecule type" value="Genomic_DNA"/>
</dbReference>
<dbReference type="Pfam" id="PF13822">
    <property type="entry name" value="ACC_epsilon"/>
    <property type="match status" value="1"/>
</dbReference>
<dbReference type="AlphaFoldDB" id="A0A9D2EB19"/>
<dbReference type="Proteomes" id="UP000824037">
    <property type="component" value="Unassembled WGS sequence"/>
</dbReference>
<reference evidence="1" key="2">
    <citation type="submission" date="2021-04" db="EMBL/GenBank/DDBJ databases">
        <authorList>
            <person name="Gilroy R."/>
        </authorList>
    </citation>
    <scope>NUCLEOTIDE SEQUENCE</scope>
    <source>
        <strain evidence="1">ChiGjej4B4-7305</strain>
    </source>
</reference>
<proteinExistence type="predicted"/>
<organism evidence="1 2">
    <name type="scientific">Candidatus Ruania gallistercoris</name>
    <dbReference type="NCBI Taxonomy" id="2838746"/>
    <lineage>
        <taxon>Bacteria</taxon>
        <taxon>Bacillati</taxon>
        <taxon>Actinomycetota</taxon>
        <taxon>Actinomycetes</taxon>
        <taxon>Micrococcales</taxon>
        <taxon>Ruaniaceae</taxon>
        <taxon>Ruania</taxon>
    </lineage>
</organism>
<protein>
    <submittedName>
        <fullName evidence="1">Acyl-CoA carboxylase subunit epsilon</fullName>
    </submittedName>
</protein>
<dbReference type="InterPro" id="IPR032716">
    <property type="entry name" value="ACC_epsilon"/>
</dbReference>
<gene>
    <name evidence="1" type="ORF">H9815_02030</name>
</gene>
<comment type="caution">
    <text evidence="1">The sequence shown here is derived from an EMBL/GenBank/DDBJ whole genome shotgun (WGS) entry which is preliminary data.</text>
</comment>
<name>A0A9D2EB19_9MICO</name>